<evidence type="ECO:0000256" key="1">
    <source>
        <dbReference type="ARBA" id="ARBA00004123"/>
    </source>
</evidence>
<proteinExistence type="inferred from homology"/>
<reference evidence="6" key="1">
    <citation type="journal article" date="2007" name="PLoS ONE">
        <title>The first genome sequence of an elite grapevine cultivar (Pinot noir Vitis vinifera L.): coping with a highly heterozygous genome.</title>
        <authorList>
            <person name="Velasco R."/>
            <person name="Zharkikh A."/>
            <person name="Troggio M."/>
            <person name="Cartwright D.A."/>
            <person name="Cestaro A."/>
            <person name="Pruss D."/>
            <person name="Pindo M."/>
            <person name="FitzGerald L.M."/>
            <person name="Vezzulli S."/>
            <person name="Reid J."/>
            <person name="Malacarne G."/>
            <person name="Iliev D."/>
            <person name="Coppola G."/>
            <person name="Wardell B."/>
            <person name="Micheletti D."/>
            <person name="Macalma T."/>
            <person name="Facci M."/>
            <person name="Mitchell J.T."/>
            <person name="Perazzolli M."/>
            <person name="Eldredge G."/>
            <person name="Gatto P."/>
            <person name="Oyzerski R."/>
            <person name="Moretto M."/>
            <person name="Gutin N."/>
            <person name="Stefanini M."/>
            <person name="Chen Y."/>
            <person name="Segala C."/>
            <person name="Davenport C."/>
            <person name="Dematte L."/>
            <person name="Mraz A."/>
            <person name="Battilana J."/>
            <person name="Stormo K."/>
            <person name="Costa F."/>
            <person name="Tao Q."/>
            <person name="Si-Ammour A."/>
            <person name="Harkins T."/>
            <person name="Lackey A."/>
            <person name="Perbost C."/>
            <person name="Taillon B."/>
            <person name="Stella A."/>
            <person name="Solovyev V."/>
            <person name="Fawcett J.A."/>
            <person name="Sterck L."/>
            <person name="Vandepoele K."/>
            <person name="Grando S.M."/>
            <person name="Toppo S."/>
            <person name="Moser C."/>
            <person name="Lanchbury J."/>
            <person name="Bogden R."/>
            <person name="Skolnick M."/>
            <person name="Sgaramella V."/>
            <person name="Bhatnagar S.K."/>
            <person name="Fontana P."/>
            <person name="Gutin A."/>
            <person name="Van de Peer Y."/>
            <person name="Salamini F."/>
            <person name="Viola R."/>
        </authorList>
    </citation>
    <scope>NUCLEOTIDE SEQUENCE</scope>
</reference>
<dbReference type="InterPro" id="IPR003923">
    <property type="entry name" value="TAF10"/>
</dbReference>
<gene>
    <name evidence="6" type="ORF">VITISV_031963</name>
</gene>
<organism evidence="6">
    <name type="scientific">Vitis vinifera</name>
    <name type="common">Grape</name>
    <dbReference type="NCBI Taxonomy" id="29760"/>
    <lineage>
        <taxon>Eukaryota</taxon>
        <taxon>Viridiplantae</taxon>
        <taxon>Streptophyta</taxon>
        <taxon>Embryophyta</taxon>
        <taxon>Tracheophyta</taxon>
        <taxon>Spermatophyta</taxon>
        <taxon>Magnoliopsida</taxon>
        <taxon>eudicotyledons</taxon>
        <taxon>Gunneridae</taxon>
        <taxon>Pentapetalae</taxon>
        <taxon>rosids</taxon>
        <taxon>Vitales</taxon>
        <taxon>Vitaceae</taxon>
        <taxon>Viteae</taxon>
        <taxon>Vitis</taxon>
    </lineage>
</organism>
<evidence type="ECO:0000256" key="3">
    <source>
        <dbReference type="ARBA" id="ARBA00023163"/>
    </source>
</evidence>
<dbReference type="EMBL" id="AM483532">
    <property type="protein sequence ID" value="CAN68684.1"/>
    <property type="molecule type" value="Genomic_DNA"/>
</dbReference>
<evidence type="ECO:0000313" key="6">
    <source>
        <dbReference type="EMBL" id="CAN68684.1"/>
    </source>
</evidence>
<comment type="subcellular location">
    <subcellularLocation>
        <location evidence="1">Nucleus</location>
    </subcellularLocation>
</comment>
<keyword evidence="2" id="KW-0805">Transcription regulation</keyword>
<evidence type="ECO:0000256" key="4">
    <source>
        <dbReference type="ARBA" id="ARBA00023242"/>
    </source>
</evidence>
<dbReference type="ExpressionAtlas" id="A5C5Z4">
    <property type="expression patterns" value="baseline"/>
</dbReference>
<evidence type="ECO:0000256" key="2">
    <source>
        <dbReference type="ARBA" id="ARBA00023015"/>
    </source>
</evidence>
<sequence>MTLKSVLEFLTVGRPIPLLYALNPFQIPLALLLTWADVLTSRCHVKGETFKGDIGDYYQKYYRGNIFLLRGAKSLTLSVALSITFTERFETNGCKGCNCGAHVEYGRPSYRKKERTFHGQALRTLHEDPNLGVLTTPQQPTLGKFRDHVPITGTTLRSVHPDQLGYPGWQCKARQSAVVKDKRDKQQKDKRLILTMEDLSKALREYGVNVKHQEYFADSPSSGMDPASRDE</sequence>
<dbReference type="GO" id="GO:0006352">
    <property type="term" value="P:DNA-templated transcription initiation"/>
    <property type="evidence" value="ECO:0007669"/>
    <property type="project" value="InterPro"/>
</dbReference>
<keyword evidence="4" id="KW-0539">Nucleus</keyword>
<comment type="similarity">
    <text evidence="5">Belongs to the TAF10 family.</text>
</comment>
<protein>
    <submittedName>
        <fullName evidence="6">Uncharacterized protein</fullName>
    </submittedName>
</protein>
<dbReference type="OrthoDB" id="154356at2759"/>
<dbReference type="GO" id="GO:0005634">
    <property type="term" value="C:nucleus"/>
    <property type="evidence" value="ECO:0007669"/>
    <property type="project" value="UniProtKB-SubCell"/>
</dbReference>
<dbReference type="PANTHER" id="PTHR21242:SF0">
    <property type="entry name" value="TRANSCRIPTION INITIATION FACTOR TFIID SUBUNIT 10"/>
    <property type="match status" value="1"/>
</dbReference>
<dbReference type="PANTHER" id="PTHR21242">
    <property type="entry name" value="TRANSCRIPTION INITIATION FACTOR TFIID SUBUNIT 10"/>
    <property type="match status" value="1"/>
</dbReference>
<keyword evidence="3" id="KW-0804">Transcription</keyword>
<dbReference type="AlphaFoldDB" id="A5C5Z4"/>
<dbReference type="Pfam" id="PF03540">
    <property type="entry name" value="TAF10"/>
    <property type="match status" value="1"/>
</dbReference>
<evidence type="ECO:0000256" key="5">
    <source>
        <dbReference type="ARBA" id="ARBA00025730"/>
    </source>
</evidence>
<name>A5C5Z4_VITVI</name>
<accession>A5C5Z4</accession>